<feature type="domain" description="Glycosyltransferase 2-like" evidence="1">
    <location>
        <begin position="8"/>
        <end position="123"/>
    </location>
</feature>
<protein>
    <recommendedName>
        <fullName evidence="1">Glycosyltransferase 2-like domain-containing protein</fullName>
    </recommendedName>
</protein>
<dbReference type="InterPro" id="IPR029044">
    <property type="entry name" value="Nucleotide-diphossugar_trans"/>
</dbReference>
<dbReference type="AlphaFoldDB" id="A0A1F5ZVB4"/>
<organism evidence="2 3">
    <name type="scientific">Candidatus Gottesmanbacteria bacterium RIFCSPHIGHO2_02_FULL_39_11</name>
    <dbReference type="NCBI Taxonomy" id="1798382"/>
    <lineage>
        <taxon>Bacteria</taxon>
        <taxon>Candidatus Gottesmaniibacteriota</taxon>
    </lineage>
</organism>
<evidence type="ECO:0000313" key="3">
    <source>
        <dbReference type="Proteomes" id="UP000176923"/>
    </source>
</evidence>
<evidence type="ECO:0000313" key="2">
    <source>
        <dbReference type="EMBL" id="OGG16313.1"/>
    </source>
</evidence>
<dbReference type="SUPFAM" id="SSF53448">
    <property type="entry name" value="Nucleotide-diphospho-sugar transferases"/>
    <property type="match status" value="1"/>
</dbReference>
<dbReference type="Proteomes" id="UP000176923">
    <property type="component" value="Unassembled WGS sequence"/>
</dbReference>
<dbReference type="CDD" id="cd04186">
    <property type="entry name" value="GT_2_like_c"/>
    <property type="match status" value="1"/>
</dbReference>
<sequence length="300" mass="34158">MAKNLKLSIIIVAFNSKNLIKECVDSLKKSIPNNLTYEILVMDNASTDGSFDYIKKTFKDIEVFQSDINVGFAKANNILIKKSKGDYVLLLNPDTVISDKTIETLVSYLDSHSDVAVVTPKIVLLNGQMDDASHRGFPTPWNAFCHFLGISKLFPNSNLLNGYHLGYKDLDKVHEIDSGVGACLLIRRSAGERVGWLDEDYFWYGEDLDFCFRIKEKGGKIIYIPQVSILHYKGVSSGIKKHSIDLSNVTRETKIKATNARFDVMKIFYKKHYQKRYPWWVKGLILGAIEFKRLVSLFKI</sequence>
<dbReference type="STRING" id="1798382.A3D77_02355"/>
<dbReference type="PANTHER" id="PTHR43179:SF7">
    <property type="entry name" value="RHAMNOSYLTRANSFERASE WBBL"/>
    <property type="match status" value="1"/>
</dbReference>
<accession>A0A1F5ZVB4</accession>
<evidence type="ECO:0000259" key="1">
    <source>
        <dbReference type="Pfam" id="PF00535"/>
    </source>
</evidence>
<dbReference type="PANTHER" id="PTHR43179">
    <property type="entry name" value="RHAMNOSYLTRANSFERASE WBBL"/>
    <property type="match status" value="1"/>
</dbReference>
<dbReference type="EMBL" id="MFJL01000014">
    <property type="protein sequence ID" value="OGG16313.1"/>
    <property type="molecule type" value="Genomic_DNA"/>
</dbReference>
<gene>
    <name evidence="2" type="ORF">A3D77_02355</name>
</gene>
<proteinExistence type="predicted"/>
<dbReference type="Gene3D" id="3.90.550.10">
    <property type="entry name" value="Spore Coat Polysaccharide Biosynthesis Protein SpsA, Chain A"/>
    <property type="match status" value="1"/>
</dbReference>
<name>A0A1F5ZVB4_9BACT</name>
<reference evidence="2 3" key="1">
    <citation type="journal article" date="2016" name="Nat. Commun.">
        <title>Thousands of microbial genomes shed light on interconnected biogeochemical processes in an aquifer system.</title>
        <authorList>
            <person name="Anantharaman K."/>
            <person name="Brown C.T."/>
            <person name="Hug L.A."/>
            <person name="Sharon I."/>
            <person name="Castelle C.J."/>
            <person name="Probst A.J."/>
            <person name="Thomas B.C."/>
            <person name="Singh A."/>
            <person name="Wilkins M.J."/>
            <person name="Karaoz U."/>
            <person name="Brodie E.L."/>
            <person name="Williams K.H."/>
            <person name="Hubbard S.S."/>
            <person name="Banfield J.F."/>
        </authorList>
    </citation>
    <scope>NUCLEOTIDE SEQUENCE [LARGE SCALE GENOMIC DNA]</scope>
</reference>
<comment type="caution">
    <text evidence="2">The sequence shown here is derived from an EMBL/GenBank/DDBJ whole genome shotgun (WGS) entry which is preliminary data.</text>
</comment>
<dbReference type="Pfam" id="PF00535">
    <property type="entry name" value="Glycos_transf_2"/>
    <property type="match status" value="1"/>
</dbReference>
<dbReference type="InterPro" id="IPR001173">
    <property type="entry name" value="Glyco_trans_2-like"/>
</dbReference>